<evidence type="ECO:0000259" key="1">
    <source>
        <dbReference type="Pfam" id="PF12680"/>
    </source>
</evidence>
<dbReference type="InterPro" id="IPR032710">
    <property type="entry name" value="NTF2-like_dom_sf"/>
</dbReference>
<dbReference type="Proteomes" id="UP000313066">
    <property type="component" value="Unassembled WGS sequence"/>
</dbReference>
<reference evidence="2 3" key="1">
    <citation type="submission" date="2019-10" db="EMBL/GenBank/DDBJ databases">
        <title>Nonomuraea sp. nov., isolated from Phyllanthus amarus.</title>
        <authorList>
            <person name="Klykleung N."/>
            <person name="Tanasupawat S."/>
        </authorList>
    </citation>
    <scope>NUCLEOTIDE SEQUENCE [LARGE SCALE GENOMIC DNA]</scope>
    <source>
        <strain evidence="2 3">CR1-09</strain>
    </source>
</reference>
<dbReference type="SUPFAM" id="SSF54427">
    <property type="entry name" value="NTF2-like"/>
    <property type="match status" value="1"/>
</dbReference>
<evidence type="ECO:0000313" key="2">
    <source>
        <dbReference type="EMBL" id="KAB8178331.1"/>
    </source>
</evidence>
<feature type="domain" description="SnoaL-like" evidence="1">
    <location>
        <begin position="11"/>
        <end position="124"/>
    </location>
</feature>
<accession>A0A5N6BB82</accession>
<sequence>MSELTAARVYEAYDALMSGDLAKAEQYWDPAVRFLTPGHHPYAGWHEGLEAFVAFINKVHEVSGGTFAMDPVTVLVNDVDGYSVDVNRTYATRGHASSDSTSPFDRLEIEGLHLLKWENGRVVEGRGAIFGDGTTAFNMWWSPVNPDGTRTVV</sequence>
<evidence type="ECO:0000313" key="3">
    <source>
        <dbReference type="Proteomes" id="UP000313066"/>
    </source>
</evidence>
<dbReference type="Gene3D" id="3.10.450.50">
    <property type="match status" value="1"/>
</dbReference>
<protein>
    <recommendedName>
        <fullName evidence="1">SnoaL-like domain-containing protein</fullName>
    </recommendedName>
</protein>
<dbReference type="EMBL" id="VDMA02000028">
    <property type="protein sequence ID" value="KAB8178331.1"/>
    <property type="molecule type" value="Genomic_DNA"/>
</dbReference>
<dbReference type="RefSeq" id="WP_041952873.1">
    <property type="nucleotide sequence ID" value="NZ_VDMA02000028.1"/>
</dbReference>
<proteinExistence type="predicted"/>
<dbReference type="AlphaFoldDB" id="A0A5N6BB82"/>
<organism evidence="2 3">
    <name type="scientific">Microbispora catharanthi</name>
    <dbReference type="NCBI Taxonomy" id="1712871"/>
    <lineage>
        <taxon>Bacteria</taxon>
        <taxon>Bacillati</taxon>
        <taxon>Actinomycetota</taxon>
        <taxon>Actinomycetes</taxon>
        <taxon>Streptosporangiales</taxon>
        <taxon>Streptosporangiaceae</taxon>
        <taxon>Microbispora</taxon>
    </lineage>
</organism>
<gene>
    <name evidence="2" type="ORF">FH610_036805</name>
</gene>
<comment type="caution">
    <text evidence="2">The sequence shown here is derived from an EMBL/GenBank/DDBJ whole genome shotgun (WGS) entry which is preliminary data.</text>
</comment>
<dbReference type="Pfam" id="PF12680">
    <property type="entry name" value="SnoaL_2"/>
    <property type="match status" value="1"/>
</dbReference>
<name>A0A5N6BB82_9ACTN</name>
<keyword evidence="3" id="KW-1185">Reference proteome</keyword>
<dbReference type="InterPro" id="IPR037401">
    <property type="entry name" value="SnoaL-like"/>
</dbReference>